<dbReference type="OrthoDB" id="5297106at2"/>
<keyword evidence="2" id="KW-1185">Reference proteome</keyword>
<gene>
    <name evidence="1" type="ORF">CRENPOLYSF2_1150022</name>
</gene>
<name>A0A1R4H0M7_9GAMM</name>
<dbReference type="RefSeq" id="WP_087145613.1">
    <property type="nucleotide sequence ID" value="NZ_FUKJ01000019.1"/>
</dbReference>
<dbReference type="Proteomes" id="UP000195442">
    <property type="component" value="Unassembled WGS sequence"/>
</dbReference>
<evidence type="ECO:0000313" key="2">
    <source>
        <dbReference type="Proteomes" id="UP000195442"/>
    </source>
</evidence>
<dbReference type="InterPro" id="IPR008651">
    <property type="entry name" value="Uncharacterised_HicB"/>
</dbReference>
<evidence type="ECO:0000313" key="1">
    <source>
        <dbReference type="EMBL" id="SJM89399.1"/>
    </source>
</evidence>
<reference evidence="2" key="1">
    <citation type="submission" date="2017-02" db="EMBL/GenBank/DDBJ databases">
        <authorList>
            <person name="Daims H."/>
        </authorList>
    </citation>
    <scope>NUCLEOTIDE SEQUENCE [LARGE SCALE GENOMIC DNA]</scope>
</reference>
<dbReference type="EMBL" id="FUKJ01000019">
    <property type="protein sequence ID" value="SJM89399.1"/>
    <property type="molecule type" value="Genomic_DNA"/>
</dbReference>
<accession>A0A1R4H0M7</accession>
<organism evidence="1 2">
    <name type="scientific">Crenothrix polyspora</name>
    <dbReference type="NCBI Taxonomy" id="360316"/>
    <lineage>
        <taxon>Bacteria</taxon>
        <taxon>Pseudomonadati</taxon>
        <taxon>Pseudomonadota</taxon>
        <taxon>Gammaproteobacteria</taxon>
        <taxon>Methylococcales</taxon>
        <taxon>Crenotrichaceae</taxon>
        <taxon>Crenothrix</taxon>
    </lineage>
</organism>
<dbReference type="Pfam" id="PF05534">
    <property type="entry name" value="HicB"/>
    <property type="match status" value="1"/>
</dbReference>
<protein>
    <recommendedName>
        <fullName evidence="3">HicB family protein</fullName>
    </recommendedName>
</protein>
<dbReference type="GO" id="GO:0006355">
    <property type="term" value="P:regulation of DNA-templated transcription"/>
    <property type="evidence" value="ECO:0007669"/>
    <property type="project" value="InterPro"/>
</dbReference>
<sequence length="111" mass="12096">MINQMTINGVKAVITYDSDIDLFRGNFIGLNGGADFYAADAEGLRREGEISLKVFMEACQEDGAEPFKIYSGKFVLRIPPDDHAAVSRAAIVSGKSLNQWAVDVLKQAAQQ</sequence>
<dbReference type="SUPFAM" id="SSF47598">
    <property type="entry name" value="Ribbon-helix-helix"/>
    <property type="match status" value="1"/>
</dbReference>
<dbReference type="AlphaFoldDB" id="A0A1R4H0M7"/>
<proteinExistence type="predicted"/>
<dbReference type="InterPro" id="IPR010985">
    <property type="entry name" value="Ribbon_hlx_hlx"/>
</dbReference>
<evidence type="ECO:0008006" key="3">
    <source>
        <dbReference type="Google" id="ProtNLM"/>
    </source>
</evidence>